<dbReference type="InterPro" id="IPR038872">
    <property type="entry name" value="Put_GTT3"/>
</dbReference>
<dbReference type="PANTHER" id="PTHR41807">
    <property type="entry name" value="GLUTATHIONE TRANSFERASE 3"/>
    <property type="match status" value="1"/>
</dbReference>
<accession>A0AA35JHG2</accession>
<evidence type="ECO:0008006" key="4">
    <source>
        <dbReference type="Google" id="ProtNLM"/>
    </source>
</evidence>
<dbReference type="PANTHER" id="PTHR41807:SF1">
    <property type="entry name" value="GLUTATHIONE TRANSFERASE 3"/>
    <property type="match status" value="1"/>
</dbReference>
<gene>
    <name evidence="2" type="primary">SUVC05G0560</name>
    <name evidence="2" type="ORF">SUVC_05G0560</name>
</gene>
<dbReference type="EMBL" id="OX365916">
    <property type="protein sequence ID" value="CAI4059752.1"/>
    <property type="molecule type" value="Genomic_DNA"/>
</dbReference>
<dbReference type="AlphaFoldDB" id="A0AA35JHG2"/>
<reference evidence="2" key="1">
    <citation type="submission" date="2022-10" db="EMBL/GenBank/DDBJ databases">
        <authorList>
            <person name="Byrne P K."/>
        </authorList>
    </citation>
    <scope>NUCLEOTIDE SEQUENCE</scope>
    <source>
        <strain evidence="2">CBS7001</strain>
    </source>
</reference>
<dbReference type="GO" id="GO:0016020">
    <property type="term" value="C:membrane"/>
    <property type="evidence" value="ECO:0007669"/>
    <property type="project" value="TreeGrafter"/>
</dbReference>
<proteinExistence type="predicted"/>
<dbReference type="Proteomes" id="UP001162090">
    <property type="component" value="Chromosome 5"/>
</dbReference>
<evidence type="ECO:0000313" key="2">
    <source>
        <dbReference type="EMBL" id="CAI4059752.1"/>
    </source>
</evidence>
<name>A0AA35JHG2_SACUV</name>
<evidence type="ECO:0000313" key="3">
    <source>
        <dbReference type="Proteomes" id="UP001162090"/>
    </source>
</evidence>
<protein>
    <recommendedName>
        <fullName evidence="4">Gtt3p</fullName>
    </recommendedName>
</protein>
<organism evidence="2 3">
    <name type="scientific">Saccharomyces uvarum</name>
    <name type="common">Yeast</name>
    <name type="synonym">Saccharomyces bayanus var. uvarum</name>
    <dbReference type="NCBI Taxonomy" id="230603"/>
    <lineage>
        <taxon>Eukaryota</taxon>
        <taxon>Fungi</taxon>
        <taxon>Dikarya</taxon>
        <taxon>Ascomycota</taxon>
        <taxon>Saccharomycotina</taxon>
        <taxon>Saccharomycetes</taxon>
        <taxon>Saccharomycetales</taxon>
        <taxon>Saccharomycetaceae</taxon>
        <taxon>Saccharomyces</taxon>
    </lineage>
</organism>
<feature type="region of interest" description="Disordered" evidence="1">
    <location>
        <begin position="101"/>
        <end position="121"/>
    </location>
</feature>
<evidence type="ECO:0000256" key="1">
    <source>
        <dbReference type="SAM" id="MobiDB-lite"/>
    </source>
</evidence>
<sequence>MSSTSTFTRWKKADLIDLANKLEIDGFPNYAKKSDMIEFLEAHLNRLESPVDFKDDYPELRSFYESIIVDQSNDEGGVSGSLSGSSDTAANDSDLEKAYIKDDDDGSQSADEASAKQPGADASAKANFNLLDFSADRDSSVSALTKFKFDFQDYVSDIKCHAQKLNENVQDCLSTISSVDAIFSLVECSLLVRDLLAAGRPTVSSSSSSSSSSSLASSFEAAAASHASHAQPQRILDYCLPILTWLLFFRGIPTLVSYYINFIRYDLDIELDPMTFNLSKFLISLAIFKTCNNKNIDFHSFQYVDQVWTQLCSVNHSLGTVPLVLSMASCLLTLYVL</sequence>